<gene>
    <name evidence="1" type="ORF">ACFSMZ_14990</name>
</gene>
<reference evidence="2" key="1">
    <citation type="journal article" date="2019" name="Int. J. Syst. Evol. Microbiol.">
        <title>The Global Catalogue of Microorganisms (GCM) 10K type strain sequencing project: providing services to taxonomists for standard genome sequencing and annotation.</title>
        <authorList>
            <consortium name="The Broad Institute Genomics Platform"/>
            <consortium name="The Broad Institute Genome Sequencing Center for Infectious Disease"/>
            <person name="Wu L."/>
            <person name="Ma J."/>
        </authorList>
    </citation>
    <scope>NUCLEOTIDE SEQUENCE [LARGE SCALE GENOMIC DNA]</scope>
    <source>
        <strain evidence="2">KCTC 23707</strain>
    </source>
</reference>
<name>A0ABW5DIZ6_9HYPH</name>
<sequence length="93" mass="10504">MVPGTNHKVMPVSEQLSMFEINEPGANRPFTVIVEIGPPGDLSAQHIYENAINTYTKGPLFCVLFEKDGQRVVHKYPLASIFRVIEDYPESKR</sequence>
<dbReference type="RefSeq" id="WP_345098555.1">
    <property type="nucleotide sequence ID" value="NZ_BAABGS010000017.1"/>
</dbReference>
<organism evidence="1 2">
    <name type="scientific">Chelativorans composti</name>
    <dbReference type="NCBI Taxonomy" id="768533"/>
    <lineage>
        <taxon>Bacteria</taxon>
        <taxon>Pseudomonadati</taxon>
        <taxon>Pseudomonadota</taxon>
        <taxon>Alphaproteobacteria</taxon>
        <taxon>Hyphomicrobiales</taxon>
        <taxon>Phyllobacteriaceae</taxon>
        <taxon>Chelativorans</taxon>
    </lineage>
</organism>
<keyword evidence="2" id="KW-1185">Reference proteome</keyword>
<evidence type="ECO:0008006" key="3">
    <source>
        <dbReference type="Google" id="ProtNLM"/>
    </source>
</evidence>
<comment type="caution">
    <text evidence="1">The sequence shown here is derived from an EMBL/GenBank/DDBJ whole genome shotgun (WGS) entry which is preliminary data.</text>
</comment>
<dbReference type="Proteomes" id="UP001597373">
    <property type="component" value="Unassembled WGS sequence"/>
</dbReference>
<evidence type="ECO:0000313" key="1">
    <source>
        <dbReference type="EMBL" id="MFD2261053.1"/>
    </source>
</evidence>
<evidence type="ECO:0000313" key="2">
    <source>
        <dbReference type="Proteomes" id="UP001597373"/>
    </source>
</evidence>
<accession>A0ABW5DIZ6</accession>
<dbReference type="EMBL" id="JBHUIR010000059">
    <property type="protein sequence ID" value="MFD2261053.1"/>
    <property type="molecule type" value="Genomic_DNA"/>
</dbReference>
<protein>
    <recommendedName>
        <fullName evidence="3">Restriction endonuclease domain-containing protein</fullName>
    </recommendedName>
</protein>
<proteinExistence type="predicted"/>